<reference evidence="4 5" key="1">
    <citation type="journal article" date="2010" name="BMC Genomics">
        <title>Genome analysis and comparative genomics of a Giardia intestinalis assemblage E isolate.</title>
        <authorList>
            <person name="Jerlstrom-Hultqvist J."/>
            <person name="Franzen O."/>
            <person name="Ankarklev J."/>
            <person name="Xu F."/>
            <person name="Nohynkova E."/>
            <person name="Andersson J.O."/>
            <person name="Svard S.G."/>
            <person name="Andersson B."/>
        </authorList>
    </citation>
    <scope>NUCLEOTIDE SEQUENCE [LARGE SCALE GENOMIC DNA]</scope>
    <source>
        <strain evidence="4 5">P15</strain>
    </source>
</reference>
<evidence type="ECO:0000313" key="5">
    <source>
        <dbReference type="Proteomes" id="UP000008974"/>
    </source>
</evidence>
<dbReference type="Proteomes" id="UP000008974">
    <property type="component" value="Unassembled WGS sequence"/>
</dbReference>
<feature type="domain" description="EGF-like" evidence="3">
    <location>
        <begin position="136"/>
        <end position="189"/>
    </location>
</feature>
<protein>
    <submittedName>
        <fullName evidence="4">VSP</fullName>
    </submittedName>
</protein>
<dbReference type="InterPro" id="IPR009030">
    <property type="entry name" value="Growth_fac_rcpt_cys_sf"/>
</dbReference>
<comment type="caution">
    <text evidence="4">The sequence shown here is derived from an EMBL/GenBank/DDBJ whole genome shotgun (WGS) entry which is preliminary data.</text>
</comment>
<evidence type="ECO:0000259" key="3">
    <source>
        <dbReference type="SMART" id="SM00181"/>
    </source>
</evidence>
<feature type="domain" description="EGF-like" evidence="3">
    <location>
        <begin position="364"/>
        <end position="403"/>
    </location>
</feature>
<dbReference type="Pfam" id="PF03302">
    <property type="entry name" value="VSP"/>
    <property type="match status" value="2"/>
</dbReference>
<feature type="chain" id="PRO_5003145192" evidence="2">
    <location>
        <begin position="18"/>
        <end position="633"/>
    </location>
</feature>
<feature type="signal peptide" evidence="2">
    <location>
        <begin position="1"/>
        <end position="17"/>
    </location>
</feature>
<dbReference type="OrthoDB" id="300641at2759"/>
<feature type="domain" description="EGF-like" evidence="3">
    <location>
        <begin position="405"/>
        <end position="444"/>
    </location>
</feature>
<dbReference type="AlphaFoldDB" id="E1F4X0"/>
<feature type="domain" description="EGF-like" evidence="3">
    <location>
        <begin position="227"/>
        <end position="275"/>
    </location>
</feature>
<keyword evidence="1" id="KW-1133">Transmembrane helix</keyword>
<dbReference type="InterPro" id="IPR052798">
    <property type="entry name" value="Giardia_VSA"/>
</dbReference>
<evidence type="ECO:0000313" key="4">
    <source>
        <dbReference type="EMBL" id="EFO62446.1"/>
    </source>
</evidence>
<accession>E1F4X0</accession>
<dbReference type="Gene3D" id="2.10.220.10">
    <property type="entry name" value="Hormone Receptor, Insulin-like Growth Factor Receptor 1, Chain A, domain 2"/>
    <property type="match status" value="3"/>
</dbReference>
<feature type="transmembrane region" description="Helical" evidence="1">
    <location>
        <begin position="604"/>
        <end position="628"/>
    </location>
</feature>
<dbReference type="SMART" id="SM00261">
    <property type="entry name" value="FU"/>
    <property type="match status" value="5"/>
</dbReference>
<dbReference type="SMART" id="SM00181">
    <property type="entry name" value="EGF"/>
    <property type="match status" value="5"/>
</dbReference>
<dbReference type="PANTHER" id="PTHR23275:SF100">
    <property type="entry name" value="EGF-LIKE DOMAIN-CONTAINING PROTEIN"/>
    <property type="match status" value="1"/>
</dbReference>
<sequence>MFYTFLWIGLVLQLVRAEGECTPVTSEDPSTCKTCGAMINGKEYCSQCNDAGGTTSAPTDGVCTTDNAVCNPKAEGKCTTCTGNSFMYKDGCYAIAKEPGKSMCGAADAGKCTQAKAGYFLPLDADRDATKQSVMSCGSDEEITAGNAKKYKGVLHCKECRQPDSNAGGAAVPAICTACEDGFFGAACEACHSSCLTCEATGETKCKSCRDGYFLGATGGGQGKCVSCGDTSSEAWKGVDGCLRCTTSGSANTPATCNECQEGRYLKDGGSAGCVLKDACTGTHFPNDNVEGKKKCLPCGDRANGGIENCEECSLLSPVSRSATALIKCSKCGSDKKLSPLGDACLDNCPAGTYTSSSGNICKPCHTSCAECTAYTTGENSCTACYPGFVLSKGDADSTGTCIPECTGKYAENCEATKCTAVVGGSKYCSKCKTGYAPVDGICVSTTTREPTGCTPGNGVCDACTGTYFLQSGGCYNAQTLPGKMLCTAANAGKCQTCAATGQNAAEGKCPECSEGCAKCADSNACTECYSGYYKGAGNKCFKCTSGDNAVNNPITGVADCISCAPPTGGNGGPVTCYVKADGTSGGDDGTGGSTNKSGLSTGAIAGIAVAVVIVVGGLVGFLCWWFICRGKA</sequence>
<dbReference type="VEuPathDB" id="GiardiaDB:GLP15_2344"/>
<name>E1F4X0_GIAIA</name>
<feature type="domain" description="EGF-like" evidence="3">
    <location>
        <begin position="190"/>
        <end position="226"/>
    </location>
</feature>
<dbReference type="OMA" id="ERCEDAY"/>
<organism evidence="4 5">
    <name type="scientific">Giardia intestinalis (strain P15)</name>
    <name type="common">Giardia lamblia</name>
    <dbReference type="NCBI Taxonomy" id="658858"/>
    <lineage>
        <taxon>Eukaryota</taxon>
        <taxon>Metamonada</taxon>
        <taxon>Diplomonadida</taxon>
        <taxon>Hexamitidae</taxon>
        <taxon>Giardiinae</taxon>
        <taxon>Giardia</taxon>
    </lineage>
</organism>
<evidence type="ECO:0000256" key="2">
    <source>
        <dbReference type="SAM" id="SignalP"/>
    </source>
</evidence>
<dbReference type="InterPro" id="IPR000742">
    <property type="entry name" value="EGF"/>
</dbReference>
<gene>
    <name evidence="4" type="ORF">GLP15_2344</name>
</gene>
<keyword evidence="1" id="KW-0812">Transmembrane</keyword>
<dbReference type="InterPro" id="IPR006212">
    <property type="entry name" value="Furin_repeat"/>
</dbReference>
<dbReference type="SUPFAM" id="SSF57184">
    <property type="entry name" value="Growth factor receptor domain"/>
    <property type="match status" value="3"/>
</dbReference>
<proteinExistence type="predicted"/>
<keyword evidence="2" id="KW-0732">Signal</keyword>
<keyword evidence="1" id="KW-0472">Membrane</keyword>
<dbReference type="EMBL" id="ACVC01000181">
    <property type="protein sequence ID" value="EFO62446.1"/>
    <property type="molecule type" value="Genomic_DNA"/>
</dbReference>
<dbReference type="PANTHER" id="PTHR23275">
    <property type="entry name" value="CABRIOLET.-RELATED"/>
    <property type="match status" value="1"/>
</dbReference>
<evidence type="ECO:0000256" key="1">
    <source>
        <dbReference type="SAM" id="Phobius"/>
    </source>
</evidence>
<dbReference type="InterPro" id="IPR005127">
    <property type="entry name" value="Giardia_VSP"/>
</dbReference>
<dbReference type="STRING" id="658858.E1F4X0"/>